<dbReference type="Gene3D" id="1.10.530.10">
    <property type="match status" value="1"/>
</dbReference>
<dbReference type="Pfam" id="PF01832">
    <property type="entry name" value="Glucosaminidase"/>
    <property type="match status" value="1"/>
</dbReference>
<keyword evidence="3 7" id="KW-0378">Hydrolase</keyword>
<dbReference type="AlphaFoldDB" id="A0A1I6YER3"/>
<dbReference type="PROSITE" id="PS51782">
    <property type="entry name" value="LYSM"/>
    <property type="match status" value="1"/>
</dbReference>
<feature type="signal peptide" evidence="5">
    <location>
        <begin position="1"/>
        <end position="22"/>
    </location>
</feature>
<reference evidence="7 8" key="1">
    <citation type="submission" date="2016-10" db="EMBL/GenBank/DDBJ databases">
        <authorList>
            <person name="de Groot N.N."/>
        </authorList>
    </citation>
    <scope>NUCLEOTIDE SEQUENCE [LARGE SCALE GENOMIC DNA]</scope>
    <source>
        <strain evidence="7 8">CGMCC 1.7005</strain>
    </source>
</reference>
<dbReference type="SUPFAM" id="SSF54106">
    <property type="entry name" value="LysM domain"/>
    <property type="match status" value="1"/>
</dbReference>
<dbReference type="GO" id="GO:0042742">
    <property type="term" value="P:defense response to bacterium"/>
    <property type="evidence" value="ECO:0007669"/>
    <property type="project" value="UniProtKB-KW"/>
</dbReference>
<dbReference type="PANTHER" id="PTHR33308:SF9">
    <property type="entry name" value="PEPTIDOGLYCAN HYDROLASE FLGJ"/>
    <property type="match status" value="1"/>
</dbReference>
<evidence type="ECO:0000256" key="3">
    <source>
        <dbReference type="ARBA" id="ARBA00022801"/>
    </source>
</evidence>
<keyword evidence="8" id="KW-1185">Reference proteome</keyword>
<evidence type="ECO:0000256" key="5">
    <source>
        <dbReference type="SAM" id="SignalP"/>
    </source>
</evidence>
<evidence type="ECO:0000313" key="8">
    <source>
        <dbReference type="Proteomes" id="UP000236454"/>
    </source>
</evidence>
<proteinExistence type="predicted"/>
<dbReference type="InterPro" id="IPR002901">
    <property type="entry name" value="MGlyc_endo_b_GlcNAc-like_dom"/>
</dbReference>
<dbReference type="SMART" id="SM00047">
    <property type="entry name" value="LYZ2"/>
    <property type="match status" value="1"/>
</dbReference>
<name>A0A1I6YER3_9FLAO</name>
<dbReference type="InterPro" id="IPR051056">
    <property type="entry name" value="Glycosyl_Hydrolase_73"/>
</dbReference>
<evidence type="ECO:0000256" key="4">
    <source>
        <dbReference type="ARBA" id="ARBA00032108"/>
    </source>
</evidence>
<dbReference type="OrthoDB" id="977752at2"/>
<dbReference type="SMART" id="SM00257">
    <property type="entry name" value="LysM"/>
    <property type="match status" value="2"/>
</dbReference>
<keyword evidence="1" id="KW-0929">Antimicrobial</keyword>
<dbReference type="Pfam" id="PF01476">
    <property type="entry name" value="LysM"/>
    <property type="match status" value="2"/>
</dbReference>
<gene>
    <name evidence="7" type="ORF">SAMN05216474_0854</name>
</gene>
<protein>
    <recommendedName>
        <fullName evidence="4">Peptidoglycan hydrolase</fullName>
    </recommendedName>
</protein>
<evidence type="ECO:0000256" key="2">
    <source>
        <dbReference type="ARBA" id="ARBA00022638"/>
    </source>
</evidence>
<dbReference type="Proteomes" id="UP000236454">
    <property type="component" value="Unassembled WGS sequence"/>
</dbReference>
<keyword evidence="5" id="KW-0732">Signal</keyword>
<accession>A0A1I6YER3</accession>
<dbReference type="PANTHER" id="PTHR33308">
    <property type="entry name" value="PEPTIDOGLYCAN HYDROLASE FLGJ"/>
    <property type="match status" value="1"/>
</dbReference>
<evidence type="ECO:0000256" key="1">
    <source>
        <dbReference type="ARBA" id="ARBA00022529"/>
    </source>
</evidence>
<dbReference type="InterPro" id="IPR036779">
    <property type="entry name" value="LysM_dom_sf"/>
</dbReference>
<dbReference type="STRING" id="477690.SAMN05216474_0854"/>
<feature type="domain" description="LysM" evidence="6">
    <location>
        <begin position="216"/>
        <end position="261"/>
    </location>
</feature>
<dbReference type="Gene3D" id="3.10.350.10">
    <property type="entry name" value="LysM domain"/>
    <property type="match status" value="1"/>
</dbReference>
<sequence length="318" mass="36448">MKVLPYITSVTFLFLSSLSAQAKITKEDYIAQWSKVAIEQMHAHKIPASITMAQGILESSYGNSMLATEANNHFGIKCHSWEGERVYKDDDKKDECFRKYAHALESFEDHSLFLTGRSRYAELFTYDVTDYKSWAKGLRKAGYATNPKYPQLLIDIIEKNELYKLDFSTLDQPLAKVDIAEQTLEEVSTKAPQTGKLSKAVNYNLHKVTVNKARTQYITAKKGDTYYRIAKEFGLSLHQIYKYNDVISKQNTIEEGDKIYIMHKRNRSKKERTTEVKNATSLRAISQEFGIKLKRLQKLNPTLSPSKELAVGTTVFLR</sequence>
<feature type="chain" id="PRO_5014996919" description="Peptidoglycan hydrolase" evidence="5">
    <location>
        <begin position="23"/>
        <end position="318"/>
    </location>
</feature>
<evidence type="ECO:0000259" key="6">
    <source>
        <dbReference type="PROSITE" id="PS51782"/>
    </source>
</evidence>
<dbReference type="InterPro" id="IPR018392">
    <property type="entry name" value="LysM"/>
</dbReference>
<evidence type="ECO:0000313" key="7">
    <source>
        <dbReference type="EMBL" id="SFT49026.1"/>
    </source>
</evidence>
<dbReference type="GO" id="GO:0004040">
    <property type="term" value="F:amidase activity"/>
    <property type="evidence" value="ECO:0007669"/>
    <property type="project" value="InterPro"/>
</dbReference>
<dbReference type="EMBL" id="FPAS01000001">
    <property type="protein sequence ID" value="SFT49026.1"/>
    <property type="molecule type" value="Genomic_DNA"/>
</dbReference>
<dbReference type="RefSeq" id="WP_090246701.1">
    <property type="nucleotide sequence ID" value="NZ_FPAS01000001.1"/>
</dbReference>
<organism evidence="7 8">
    <name type="scientific">Lishizhenia tianjinensis</name>
    <dbReference type="NCBI Taxonomy" id="477690"/>
    <lineage>
        <taxon>Bacteria</taxon>
        <taxon>Pseudomonadati</taxon>
        <taxon>Bacteroidota</taxon>
        <taxon>Flavobacteriia</taxon>
        <taxon>Flavobacteriales</taxon>
        <taxon>Crocinitomicaceae</taxon>
        <taxon>Lishizhenia</taxon>
    </lineage>
</organism>
<keyword evidence="2" id="KW-0081">Bacteriolytic enzyme</keyword>
<dbReference type="CDD" id="cd00118">
    <property type="entry name" value="LysM"/>
    <property type="match status" value="1"/>
</dbReference>
<dbReference type="GO" id="GO:0031640">
    <property type="term" value="P:killing of cells of another organism"/>
    <property type="evidence" value="ECO:0007669"/>
    <property type="project" value="UniProtKB-KW"/>
</dbReference>